<evidence type="ECO:0000313" key="2">
    <source>
        <dbReference type="Proteomes" id="UP000706525"/>
    </source>
</evidence>
<gene>
    <name evidence="1" type="ORF">LMG32289_05439</name>
</gene>
<reference evidence="1 2" key="1">
    <citation type="submission" date="2021-08" db="EMBL/GenBank/DDBJ databases">
        <authorList>
            <person name="Peeters C."/>
        </authorList>
    </citation>
    <scope>NUCLEOTIDE SEQUENCE [LARGE SCALE GENOMIC DNA]</scope>
    <source>
        <strain evidence="1 2">LMG 32289</strain>
    </source>
</reference>
<evidence type="ECO:0000313" key="1">
    <source>
        <dbReference type="EMBL" id="CAG9183842.1"/>
    </source>
</evidence>
<dbReference type="EMBL" id="CAJZAG010000012">
    <property type="protein sequence ID" value="CAG9183842.1"/>
    <property type="molecule type" value="Genomic_DNA"/>
</dbReference>
<proteinExistence type="predicted"/>
<evidence type="ECO:0008006" key="3">
    <source>
        <dbReference type="Google" id="ProtNLM"/>
    </source>
</evidence>
<comment type="caution">
    <text evidence="1">The sequence shown here is derived from an EMBL/GenBank/DDBJ whole genome shotgun (WGS) entry which is preliminary data.</text>
</comment>
<keyword evidence="2" id="KW-1185">Reference proteome</keyword>
<accession>A0ABN7ZD03</accession>
<protein>
    <recommendedName>
        <fullName evidence="3">Lipoprotein</fullName>
    </recommendedName>
</protein>
<sequence>MQLLIGGLAVSIVAVVTACALKAYDLEGLPSEARSAMVTQRTQLLARQGAAMFPAVLGLPILLPVRHAPTYRVGLAMAHAAGEPVAASVVAVQVEANCYARLADGQAVQLDVQRTRLSEHTRVVALRNTSGMVCQTRQVG</sequence>
<organism evidence="1 2">
    <name type="scientific">Cupriavidus pampae</name>
    <dbReference type="NCBI Taxonomy" id="659251"/>
    <lineage>
        <taxon>Bacteria</taxon>
        <taxon>Pseudomonadati</taxon>
        <taxon>Pseudomonadota</taxon>
        <taxon>Betaproteobacteria</taxon>
        <taxon>Burkholderiales</taxon>
        <taxon>Burkholderiaceae</taxon>
        <taxon>Cupriavidus</taxon>
    </lineage>
</organism>
<dbReference type="Proteomes" id="UP000706525">
    <property type="component" value="Unassembled WGS sequence"/>
</dbReference>
<dbReference type="RefSeq" id="WP_223994039.1">
    <property type="nucleotide sequence ID" value="NZ_CAJZAG010000012.1"/>
</dbReference>
<name>A0ABN7ZD03_9BURK</name>